<dbReference type="EMBL" id="CAJNOQ010001082">
    <property type="protein sequence ID" value="CAF0866384.1"/>
    <property type="molecule type" value="Genomic_DNA"/>
</dbReference>
<gene>
    <name evidence="1" type="ORF">GPM918_LOCUS6861</name>
    <name evidence="2" type="ORF">SRO942_LOCUS6861</name>
</gene>
<dbReference type="Proteomes" id="UP000681722">
    <property type="component" value="Unassembled WGS sequence"/>
</dbReference>
<accession>A0A813XG35</accession>
<feature type="non-terminal residue" evidence="1">
    <location>
        <position position="1"/>
    </location>
</feature>
<dbReference type="EMBL" id="CAJOBC010001082">
    <property type="protein sequence ID" value="CAF3653875.1"/>
    <property type="molecule type" value="Genomic_DNA"/>
</dbReference>
<dbReference type="AlphaFoldDB" id="A0A813XG35"/>
<protein>
    <submittedName>
        <fullName evidence="1">Uncharacterized protein</fullName>
    </submittedName>
</protein>
<evidence type="ECO:0000313" key="2">
    <source>
        <dbReference type="EMBL" id="CAF3653875.1"/>
    </source>
</evidence>
<organism evidence="1 3">
    <name type="scientific">Didymodactylos carnosus</name>
    <dbReference type="NCBI Taxonomy" id="1234261"/>
    <lineage>
        <taxon>Eukaryota</taxon>
        <taxon>Metazoa</taxon>
        <taxon>Spiralia</taxon>
        <taxon>Gnathifera</taxon>
        <taxon>Rotifera</taxon>
        <taxon>Eurotatoria</taxon>
        <taxon>Bdelloidea</taxon>
        <taxon>Philodinida</taxon>
        <taxon>Philodinidae</taxon>
        <taxon>Didymodactylos</taxon>
    </lineage>
</organism>
<keyword evidence="3" id="KW-1185">Reference proteome</keyword>
<comment type="caution">
    <text evidence="1">The sequence shown here is derived from an EMBL/GenBank/DDBJ whole genome shotgun (WGS) entry which is preliminary data.</text>
</comment>
<evidence type="ECO:0000313" key="3">
    <source>
        <dbReference type="Proteomes" id="UP000663829"/>
    </source>
</evidence>
<evidence type="ECO:0000313" key="1">
    <source>
        <dbReference type="EMBL" id="CAF0866384.1"/>
    </source>
</evidence>
<dbReference type="Proteomes" id="UP000663829">
    <property type="component" value="Unassembled WGS sequence"/>
</dbReference>
<reference evidence="1" key="1">
    <citation type="submission" date="2021-02" db="EMBL/GenBank/DDBJ databases">
        <authorList>
            <person name="Nowell W R."/>
        </authorList>
    </citation>
    <scope>NUCLEOTIDE SEQUENCE</scope>
</reference>
<name>A0A813XG35_9BILA</name>
<proteinExistence type="predicted"/>
<dbReference type="OrthoDB" id="6284090at2759"/>
<sequence length="320" mass="36023">YSGYSSPTCQYYIHNSQPPSRHSPSSLSQSDDNHEILFDNDSIRWQPSSHLTNGHCSNGCIPQQQNHSELAYSQSTTTTTTTTTKLSDFLPFTTVEQYEDVNGSSSCDSIDSGGLFIENSSLSKNTNQSHNCTNINIQNSENNHLSDTLLTDMISTSSLPMSDTCTYIQLEKQNSHSTADYDNIENMTNSELQVNEEDSHISMSDKQHQQFSSALSSSFTPSRLTQGQIFQELDQKTKQEIDEILKSLEEDEDNHENHTLTTSETVNKSVDLPSACRLAKRLYLLDGFKSTDVVRHLCKRFSVIKIMFNCLHVIHLIMNV</sequence>